<feature type="region of interest" description="Disordered" evidence="4">
    <location>
        <begin position="93"/>
        <end position="115"/>
    </location>
</feature>
<feature type="domain" description="FAD-binding" evidence="5">
    <location>
        <begin position="5"/>
        <end position="358"/>
    </location>
</feature>
<dbReference type="Pfam" id="PF01494">
    <property type="entry name" value="FAD_binding_3"/>
    <property type="match status" value="1"/>
</dbReference>
<dbReference type="GO" id="GO:0016709">
    <property type="term" value="F:oxidoreductase activity, acting on paired donors, with incorporation or reduction of molecular oxygen, NAD(P)H as one donor, and incorporation of one atom of oxygen"/>
    <property type="evidence" value="ECO:0007669"/>
    <property type="project" value="UniProtKB-ARBA"/>
</dbReference>
<dbReference type="InterPro" id="IPR002938">
    <property type="entry name" value="FAD-bd"/>
</dbReference>
<evidence type="ECO:0000256" key="1">
    <source>
        <dbReference type="ARBA" id="ARBA00001974"/>
    </source>
</evidence>
<evidence type="ECO:0000313" key="7">
    <source>
        <dbReference type="Proteomes" id="UP000189796"/>
    </source>
</evidence>
<organism evidence="6 7">
    <name type="scientific">Bradyrhizobium erythrophlei</name>
    <dbReference type="NCBI Taxonomy" id="1437360"/>
    <lineage>
        <taxon>Bacteria</taxon>
        <taxon>Pseudomonadati</taxon>
        <taxon>Pseudomonadota</taxon>
        <taxon>Alphaproteobacteria</taxon>
        <taxon>Hyphomicrobiales</taxon>
        <taxon>Nitrobacteraceae</taxon>
        <taxon>Bradyrhizobium</taxon>
    </lineage>
</organism>
<dbReference type="PANTHER" id="PTHR43004:SF19">
    <property type="entry name" value="BINDING MONOOXYGENASE, PUTATIVE (JCVI)-RELATED"/>
    <property type="match status" value="1"/>
</dbReference>
<dbReference type="NCBIfam" id="NF004780">
    <property type="entry name" value="PRK06126.1"/>
    <property type="match status" value="1"/>
</dbReference>
<evidence type="ECO:0000259" key="5">
    <source>
        <dbReference type="Pfam" id="PF01494"/>
    </source>
</evidence>
<name>A0A1M5WGU7_9BRAD</name>
<evidence type="ECO:0000256" key="3">
    <source>
        <dbReference type="ARBA" id="ARBA00022827"/>
    </source>
</evidence>
<dbReference type="EMBL" id="LT670817">
    <property type="protein sequence ID" value="SHH86751.1"/>
    <property type="molecule type" value="Genomic_DNA"/>
</dbReference>
<dbReference type="InterPro" id="IPR036188">
    <property type="entry name" value="FAD/NAD-bd_sf"/>
</dbReference>
<dbReference type="InterPro" id="IPR050641">
    <property type="entry name" value="RIFMO-like"/>
</dbReference>
<gene>
    <name evidence="6" type="ORF">SAMN05443248_6576</name>
</gene>
<reference evidence="6 7" key="1">
    <citation type="submission" date="2016-11" db="EMBL/GenBank/DDBJ databases">
        <authorList>
            <person name="Jaros S."/>
            <person name="Januszkiewicz K."/>
            <person name="Wedrychowicz H."/>
        </authorList>
    </citation>
    <scope>NUCLEOTIDE SEQUENCE [LARGE SCALE GENOMIC DNA]</scope>
    <source>
        <strain evidence="6 7">GAS138</strain>
    </source>
</reference>
<evidence type="ECO:0000313" key="6">
    <source>
        <dbReference type="EMBL" id="SHH86751.1"/>
    </source>
</evidence>
<accession>A0A1M5WGU7</accession>
<keyword evidence="3" id="KW-0274">FAD</keyword>
<dbReference type="Proteomes" id="UP000189796">
    <property type="component" value="Chromosome I"/>
</dbReference>
<evidence type="ECO:0000256" key="4">
    <source>
        <dbReference type="SAM" id="MobiDB-lite"/>
    </source>
</evidence>
<dbReference type="GO" id="GO:0071949">
    <property type="term" value="F:FAD binding"/>
    <property type="evidence" value="ECO:0007669"/>
    <property type="project" value="InterPro"/>
</dbReference>
<keyword evidence="2" id="KW-0285">Flavoprotein</keyword>
<evidence type="ECO:0000256" key="2">
    <source>
        <dbReference type="ARBA" id="ARBA00022630"/>
    </source>
</evidence>
<dbReference type="Pfam" id="PF21274">
    <property type="entry name" value="Rng_hyd_C"/>
    <property type="match status" value="1"/>
</dbReference>
<dbReference type="PANTHER" id="PTHR43004">
    <property type="entry name" value="TRK SYSTEM POTASSIUM UPTAKE PROTEIN"/>
    <property type="match status" value="1"/>
</dbReference>
<dbReference type="Gene3D" id="3.40.30.120">
    <property type="match status" value="1"/>
</dbReference>
<dbReference type="SUPFAM" id="SSF51905">
    <property type="entry name" value="FAD/NAD(P)-binding domain"/>
    <property type="match status" value="1"/>
</dbReference>
<dbReference type="AlphaFoldDB" id="A0A1M5WGU7"/>
<dbReference type="OrthoDB" id="9791689at2"/>
<protein>
    <submittedName>
        <fullName evidence="6">2-polyprenyl-6-methoxyphenol hydroxylase</fullName>
    </submittedName>
</protein>
<comment type="cofactor">
    <cofactor evidence="1">
        <name>FAD</name>
        <dbReference type="ChEBI" id="CHEBI:57692"/>
    </cofactor>
</comment>
<dbReference type="PRINTS" id="PR00420">
    <property type="entry name" value="RNGMNOXGNASE"/>
</dbReference>
<feature type="compositionally biased region" description="Basic and acidic residues" evidence="4">
    <location>
        <begin position="99"/>
        <end position="115"/>
    </location>
</feature>
<dbReference type="Gene3D" id="3.30.9.10">
    <property type="entry name" value="D-Amino Acid Oxidase, subunit A, domain 2"/>
    <property type="match status" value="1"/>
</dbReference>
<sequence>MTKSRTSVLIVGAGPVGLALAGDLGWRGDACTLIERTDGAISAPKMDMVGIRTMEHCRRWGISDWVSHSPYPRDYPQDNVFLTSLTGYELGREAIPPKNLEKRPPQSPQNRERCPQDMFDPILTRFVRQFEHVDLRYRTELVDFGERDDGVVATLRDHAAGRDYQMTADFLVGTDGGSSAVREKLGIGMSGQPVLTYTTNIIFRCPDLPELHDKGRAYRFIFIGPEGTWLTIVAINGADRWRMSIVGTAEKKTFTEEEVKDLIRRAMGKDFDFEILTIVPWVRRELVADSYGTKRVFIAGDSAHLMSPTGGFGMNTGIGDSVDLGWKLDAMIRGWGGADLMRSYEIERKPIAVRNVSESSGNLKRMLSSRDRKPPAEIFGDSEAGRQARKEFGDWYAEQMRREWFTIGIHLGYRYENSPVVYSDGTPSPADEIATYTQISRPGSRAPHVWLADGSSTLDLFGRSFVLLRLGRDAPDAERFLRAAKARNMPLDVQVLDDEEACKIYQYRLVLVRPDGHVAWRSDNLPKDAGEILDVVRGARSSAVNERNASRVA</sequence>
<proteinExistence type="predicted"/>
<dbReference type="RefSeq" id="WP_079604945.1">
    <property type="nucleotide sequence ID" value="NZ_LT670817.1"/>
</dbReference>
<dbReference type="Gene3D" id="3.50.50.60">
    <property type="entry name" value="FAD/NAD(P)-binding domain"/>
    <property type="match status" value="1"/>
</dbReference>